<evidence type="ECO:0000256" key="1">
    <source>
        <dbReference type="ARBA" id="ARBA00004442"/>
    </source>
</evidence>
<dbReference type="EMBL" id="FOZZ01000008">
    <property type="protein sequence ID" value="SFS98284.1"/>
    <property type="molecule type" value="Genomic_DNA"/>
</dbReference>
<comment type="similarity">
    <text evidence="2">Belongs to the SusD family.</text>
</comment>
<accession>A0A1I6UA57</accession>
<evidence type="ECO:0000256" key="4">
    <source>
        <dbReference type="ARBA" id="ARBA00023136"/>
    </source>
</evidence>
<comment type="subcellular location">
    <subcellularLocation>
        <location evidence="1">Cell outer membrane</location>
    </subcellularLocation>
</comment>
<evidence type="ECO:0000256" key="6">
    <source>
        <dbReference type="SAM" id="SignalP"/>
    </source>
</evidence>
<dbReference type="InterPro" id="IPR012944">
    <property type="entry name" value="SusD_RagB_dom"/>
</dbReference>
<feature type="signal peptide" evidence="6">
    <location>
        <begin position="1"/>
        <end position="23"/>
    </location>
</feature>
<evidence type="ECO:0000313" key="9">
    <source>
        <dbReference type="EMBL" id="SFS98284.1"/>
    </source>
</evidence>
<dbReference type="InterPro" id="IPR033985">
    <property type="entry name" value="SusD-like_N"/>
</dbReference>
<dbReference type="AlphaFoldDB" id="A0A1I6UA57"/>
<evidence type="ECO:0000259" key="8">
    <source>
        <dbReference type="Pfam" id="PF14322"/>
    </source>
</evidence>
<keyword evidence="4" id="KW-0472">Membrane</keyword>
<name>A0A1I6UA57_9SPHI</name>
<proteinExistence type="inferred from homology"/>
<feature type="domain" description="RagB/SusD" evidence="7">
    <location>
        <begin position="336"/>
        <end position="457"/>
    </location>
</feature>
<evidence type="ECO:0000256" key="3">
    <source>
        <dbReference type="ARBA" id="ARBA00022729"/>
    </source>
</evidence>
<evidence type="ECO:0000259" key="7">
    <source>
        <dbReference type="Pfam" id="PF07980"/>
    </source>
</evidence>
<evidence type="ECO:0000256" key="2">
    <source>
        <dbReference type="ARBA" id="ARBA00006275"/>
    </source>
</evidence>
<dbReference type="STRING" id="683125.SAMN05660206_10880"/>
<protein>
    <submittedName>
        <fullName evidence="9">SusD family protein</fullName>
    </submittedName>
</protein>
<reference evidence="9 10" key="1">
    <citation type="submission" date="2016-10" db="EMBL/GenBank/DDBJ databases">
        <authorList>
            <person name="de Groot N.N."/>
        </authorList>
    </citation>
    <scope>NUCLEOTIDE SEQUENCE [LARGE SCALE GENOMIC DNA]</scope>
    <source>
        <strain evidence="9 10">DSM 22789</strain>
    </source>
</reference>
<keyword evidence="10" id="KW-1185">Reference proteome</keyword>
<dbReference type="PROSITE" id="PS51257">
    <property type="entry name" value="PROKAR_LIPOPROTEIN"/>
    <property type="match status" value="1"/>
</dbReference>
<keyword evidence="5" id="KW-0998">Cell outer membrane</keyword>
<dbReference type="Pfam" id="PF14322">
    <property type="entry name" value="SusD-like_3"/>
    <property type="match status" value="1"/>
</dbReference>
<dbReference type="Pfam" id="PF07980">
    <property type="entry name" value="SusD_RagB"/>
    <property type="match status" value="1"/>
</dbReference>
<gene>
    <name evidence="9" type="ORF">SAMN05660206_10880</name>
</gene>
<dbReference type="Proteomes" id="UP000198785">
    <property type="component" value="Unassembled WGS sequence"/>
</dbReference>
<dbReference type="Gene3D" id="1.25.40.390">
    <property type="match status" value="1"/>
</dbReference>
<dbReference type="RefSeq" id="WP_093366287.1">
    <property type="nucleotide sequence ID" value="NZ_FOZZ01000008.1"/>
</dbReference>
<feature type="chain" id="PRO_5011705603" evidence="6">
    <location>
        <begin position="24"/>
        <end position="458"/>
    </location>
</feature>
<evidence type="ECO:0000256" key="5">
    <source>
        <dbReference type="ARBA" id="ARBA00023237"/>
    </source>
</evidence>
<feature type="domain" description="SusD-like N-terminal" evidence="8">
    <location>
        <begin position="26"/>
        <end position="226"/>
    </location>
</feature>
<dbReference type="InterPro" id="IPR011990">
    <property type="entry name" value="TPR-like_helical_dom_sf"/>
</dbReference>
<evidence type="ECO:0000313" key="10">
    <source>
        <dbReference type="Proteomes" id="UP000198785"/>
    </source>
</evidence>
<organism evidence="9 10">
    <name type="scientific">Sphingobacterium wenxiniae</name>
    <dbReference type="NCBI Taxonomy" id="683125"/>
    <lineage>
        <taxon>Bacteria</taxon>
        <taxon>Pseudomonadati</taxon>
        <taxon>Bacteroidota</taxon>
        <taxon>Sphingobacteriia</taxon>
        <taxon>Sphingobacteriales</taxon>
        <taxon>Sphingobacteriaceae</taxon>
        <taxon>Sphingobacterium</taxon>
    </lineage>
</organism>
<dbReference type="OrthoDB" id="653598at2"/>
<dbReference type="SUPFAM" id="SSF48452">
    <property type="entry name" value="TPR-like"/>
    <property type="match status" value="1"/>
</dbReference>
<keyword evidence="3 6" id="KW-0732">Signal</keyword>
<sequence length="458" mass="52635">MKNKCIKGLTRFLPLFLTVLLTACSDFLDKKTSNAVAIPETVKDLRAMLDYESAINTFYPALAEMGSDDYYVPYAVLSTRSESEQLIYTWQRDEMRIDVASWTQPYHAIMICNVVLEALERGVEGNAAEKTIIAGEALFIRAFAYYFLAQVYCKPYDSAHSQNDLGLPLRTSSDMNDIYQRASVAETYTLIIEGLQEASRLLPETSSYKTRPTKAAAYGALARVYLCMQEYEEANQMAEAALQLYDELIDYNELDASANIPFEVFNKEVIYHGATTNGLLLSQSRARIPLDFFESYDNDDLRKHIFFNYTNLDNIIFKGYYAGRSSSYFAGIATDELYLIRAECEIRKGNVLKGLSFFNTLMSMRWKKDTYKPFNNITEEEALITILKERRKQLVKRGLRWSDLRRLNKDPRFAKTLIRVLDTEDGSKKYELPPDGVQYIYPIPNSIMEFNSYKQNPI</sequence>